<evidence type="ECO:0000313" key="3">
    <source>
        <dbReference type="Proteomes" id="UP000195772"/>
    </source>
</evidence>
<feature type="domain" description="CD-NTase-associated protein 12/Pycsar effector protein TIR" evidence="1">
    <location>
        <begin position="27"/>
        <end position="117"/>
    </location>
</feature>
<evidence type="ECO:0000313" key="2">
    <source>
        <dbReference type="EMBL" id="OUN05111.1"/>
    </source>
</evidence>
<dbReference type="OrthoDB" id="8910972at2"/>
<name>A0A1Y3QZL2_9BACT</name>
<gene>
    <name evidence="2" type="ORF">B5G41_02100</name>
</gene>
<dbReference type="RefSeq" id="WP_087401103.1">
    <property type="nucleotide sequence ID" value="NZ_AP031440.1"/>
</dbReference>
<dbReference type="AlphaFoldDB" id="A0A1Y3QZL2"/>
<proteinExistence type="predicted"/>
<dbReference type="EMBL" id="NFHB01000001">
    <property type="protein sequence ID" value="OUN05111.1"/>
    <property type="molecule type" value="Genomic_DNA"/>
</dbReference>
<reference evidence="3" key="1">
    <citation type="submission" date="2017-04" db="EMBL/GenBank/DDBJ databases">
        <title>Function of individual gut microbiota members based on whole genome sequencing of pure cultures obtained from chicken caecum.</title>
        <authorList>
            <person name="Medvecky M."/>
            <person name="Cejkova D."/>
            <person name="Polansky O."/>
            <person name="Karasova D."/>
            <person name="Kubasova T."/>
            <person name="Cizek A."/>
            <person name="Rychlik I."/>
        </authorList>
    </citation>
    <scope>NUCLEOTIDE SEQUENCE [LARGE SCALE GENOMIC DNA]</scope>
    <source>
        <strain evidence="3">An90</strain>
    </source>
</reference>
<dbReference type="Pfam" id="PF10137">
    <property type="entry name" value="CAP12-PCTIR_TIR"/>
    <property type="match status" value="1"/>
</dbReference>
<evidence type="ECO:0000259" key="1">
    <source>
        <dbReference type="Pfam" id="PF10137"/>
    </source>
</evidence>
<accession>A0A1Y3QZL2</accession>
<dbReference type="Gene3D" id="3.40.50.450">
    <property type="match status" value="1"/>
</dbReference>
<sequence>MKRTIFYSWQSDLSNSTNRGFIEECIEKAIKEIKNRLDIDFTLDKDTSGEPGNPEIANTIISKIENCKIFIADISIINSGSKQRKTPNPNVIFELGYAAKSLGWEKILCLYNLDYGTYEDLPFDLKYRRPIGYNLKNKSKSEVRKQIADLIVRNAVTLFEKGYIFDEVEDLLKMNVDTEILTIINHLHKIIYGYKEKPNIMQDANDLLNLTKAEIEQRLKTRTILGFQIFKSFETNYNSLKTIYENTISSTYYKREVSIIINKILDWISWYNAVTRSRTYPNMFNQSTEQFYKKLTIIPPEKGNRFLLCEHFCDEKYRVIDFGDISEKEKLKNALKFYLFADDRHLLVFVNVITKFIEIINLWLDKTNGEFILDTYRNFEMRNEKGEII</sequence>
<comment type="caution">
    <text evidence="2">The sequence shown here is derived from an EMBL/GenBank/DDBJ whole genome shotgun (WGS) entry which is preliminary data.</text>
</comment>
<dbReference type="Proteomes" id="UP000195772">
    <property type="component" value="Unassembled WGS sequence"/>
</dbReference>
<protein>
    <recommendedName>
        <fullName evidence="1">CD-NTase-associated protein 12/Pycsar effector protein TIR domain-containing protein</fullName>
    </recommendedName>
</protein>
<organism evidence="2 3">
    <name type="scientific">Alistipes onderdonkii</name>
    <dbReference type="NCBI Taxonomy" id="328813"/>
    <lineage>
        <taxon>Bacteria</taxon>
        <taxon>Pseudomonadati</taxon>
        <taxon>Bacteroidota</taxon>
        <taxon>Bacteroidia</taxon>
        <taxon>Bacteroidales</taxon>
        <taxon>Rikenellaceae</taxon>
        <taxon>Alistipes</taxon>
    </lineage>
</organism>
<dbReference type="InterPro" id="IPR019302">
    <property type="entry name" value="CAP12/PCTIR_TIR_dom"/>
</dbReference>